<evidence type="ECO:0000256" key="2">
    <source>
        <dbReference type="ARBA" id="ARBA00008417"/>
    </source>
</evidence>
<dbReference type="GO" id="GO:0046677">
    <property type="term" value="P:response to antibiotic"/>
    <property type="evidence" value="ECO:0007669"/>
    <property type="project" value="UniProtKB-KW"/>
</dbReference>
<evidence type="ECO:0000256" key="3">
    <source>
        <dbReference type="ARBA" id="ARBA00022106"/>
    </source>
</evidence>
<evidence type="ECO:0000313" key="11">
    <source>
        <dbReference type="EMBL" id="AJQ26435.1"/>
    </source>
</evidence>
<reference evidence="12" key="2">
    <citation type="submission" date="2015-02" db="EMBL/GenBank/DDBJ databases">
        <title>Complete Genome Sequence of Pelosinus fermentans JBW45.</title>
        <authorList>
            <person name="De Leon K.B."/>
            <person name="Utturkar S.M."/>
            <person name="Camilleri L.B."/>
            <person name="Arkin A.P."/>
            <person name="Fields M.W."/>
            <person name="Brown S.D."/>
            <person name="Wall J.D."/>
        </authorList>
    </citation>
    <scope>NUCLEOTIDE SEQUENCE [LARGE SCALE GENOMIC DNA]</scope>
    <source>
        <strain evidence="12">JBW45</strain>
    </source>
</reference>
<evidence type="ECO:0000256" key="6">
    <source>
        <dbReference type="ARBA" id="ARBA00022692"/>
    </source>
</evidence>
<comment type="subcellular location">
    <subcellularLocation>
        <location evidence="1">Cell membrane</location>
        <topology evidence="1">Multi-pass membrane protein</topology>
    </subcellularLocation>
</comment>
<protein>
    <recommendedName>
        <fullName evidence="3">Multidrug export protein MepA</fullName>
    </recommendedName>
</protein>
<dbReference type="CDD" id="cd13143">
    <property type="entry name" value="MATE_MepA_like"/>
    <property type="match status" value="1"/>
</dbReference>
<dbReference type="GO" id="GO:0042910">
    <property type="term" value="F:xenobiotic transmembrane transporter activity"/>
    <property type="evidence" value="ECO:0007669"/>
    <property type="project" value="InterPro"/>
</dbReference>
<evidence type="ECO:0000256" key="8">
    <source>
        <dbReference type="ARBA" id="ARBA00023136"/>
    </source>
</evidence>
<dbReference type="GO" id="GO:0015297">
    <property type="term" value="F:antiporter activity"/>
    <property type="evidence" value="ECO:0007669"/>
    <property type="project" value="InterPro"/>
</dbReference>
<evidence type="ECO:0000256" key="7">
    <source>
        <dbReference type="ARBA" id="ARBA00022989"/>
    </source>
</evidence>
<feature type="transmembrane region" description="Helical" evidence="10">
    <location>
        <begin position="93"/>
        <end position="115"/>
    </location>
</feature>
<evidence type="ECO:0000256" key="10">
    <source>
        <dbReference type="SAM" id="Phobius"/>
    </source>
</evidence>
<dbReference type="InterPro" id="IPR045070">
    <property type="entry name" value="MATE_MepA-like"/>
</dbReference>
<evidence type="ECO:0000256" key="1">
    <source>
        <dbReference type="ARBA" id="ARBA00004651"/>
    </source>
</evidence>
<dbReference type="PIRSF" id="PIRSF006603">
    <property type="entry name" value="DinF"/>
    <property type="match status" value="1"/>
</dbReference>
<dbReference type="GO" id="GO:0005886">
    <property type="term" value="C:plasma membrane"/>
    <property type="evidence" value="ECO:0007669"/>
    <property type="project" value="UniProtKB-SubCell"/>
</dbReference>
<feature type="transmembrane region" description="Helical" evidence="10">
    <location>
        <begin position="387"/>
        <end position="408"/>
    </location>
</feature>
<dbReference type="PANTHER" id="PTHR43823:SF3">
    <property type="entry name" value="MULTIDRUG EXPORT PROTEIN MEPA"/>
    <property type="match status" value="1"/>
</dbReference>
<comment type="similarity">
    <text evidence="2">Belongs to the multi antimicrobial extrusion (MATE) (TC 2.A.66.1) family. MepA subfamily.</text>
</comment>
<dbReference type="AlphaFoldDB" id="I8U0R3"/>
<feature type="transmembrane region" description="Helical" evidence="10">
    <location>
        <begin position="59"/>
        <end position="81"/>
    </location>
</feature>
<feature type="transmembrane region" description="Helical" evidence="10">
    <location>
        <begin position="135"/>
        <end position="153"/>
    </location>
</feature>
<name>I8U0R3_9FIRM</name>
<dbReference type="Proteomes" id="UP000005361">
    <property type="component" value="Chromosome"/>
</dbReference>
<accession>I8U0R3</accession>
<dbReference type="STRING" id="1192197.JBW_01083"/>
<proteinExistence type="inferred from homology"/>
<feature type="transmembrane region" description="Helical" evidence="10">
    <location>
        <begin position="356"/>
        <end position="375"/>
    </location>
</feature>
<feature type="transmembrane region" description="Helical" evidence="10">
    <location>
        <begin position="165"/>
        <end position="187"/>
    </location>
</feature>
<feature type="transmembrane region" description="Helical" evidence="10">
    <location>
        <begin position="414"/>
        <end position="434"/>
    </location>
</feature>
<dbReference type="HOGENOM" id="CLU_012893_0_1_9"/>
<sequence>MKNDIFENQSIPKAVGSLALPTIMGMLVMIVYNLAGTFFVGQLHDANQVAAITITMPVFLLLMAFGSLFGVGGGSYISILLGKKEGEEAKQAASVAFYGSLAIGVICMLAGLLFMPQILHLSGASDNTYEYAKGYLMIIAVGSPAIVASFALGQIIRAEGAAKQAMAGMMIGTVINIALDPIFILWLGMGVTGAAIATVIANIISVSYYIYYFVKNDSQLSISFKKFVLNKAILKAIFSIGTPASINSLLMSTSNIILNNFAVHYGDNVVAALGVVSRVVLIPIMLLFGLCQGVQPLIGYNYAANNRKRMISIINFTALWGTAIGTIFALLFYWMGKRTIEVFINDPVVVDLGENFLQVILLSIPFLGIQFLLTTSFQAMGEGIPSLWLSISRQGILFIPILIIANAWGGLKGVIYAQPMADIMTTVLAVVLFYREVRKEQVLLGKKQ</sequence>
<dbReference type="Pfam" id="PF01554">
    <property type="entry name" value="MatE"/>
    <property type="match status" value="2"/>
</dbReference>
<evidence type="ECO:0000256" key="4">
    <source>
        <dbReference type="ARBA" id="ARBA00022448"/>
    </source>
</evidence>
<feature type="transmembrane region" description="Helical" evidence="10">
    <location>
        <begin position="312"/>
        <end position="336"/>
    </location>
</feature>
<keyword evidence="9" id="KW-0046">Antibiotic resistance</keyword>
<dbReference type="EMBL" id="CP010978">
    <property type="protein sequence ID" value="AJQ26435.1"/>
    <property type="molecule type" value="Genomic_DNA"/>
</dbReference>
<gene>
    <name evidence="11" type="ORF">JBW_01083</name>
</gene>
<dbReference type="PANTHER" id="PTHR43823">
    <property type="entry name" value="SPORULATION PROTEIN YKVU"/>
    <property type="match status" value="1"/>
</dbReference>
<feature type="transmembrane region" description="Helical" evidence="10">
    <location>
        <begin position="232"/>
        <end position="250"/>
    </location>
</feature>
<dbReference type="InterPro" id="IPR048279">
    <property type="entry name" value="MdtK-like"/>
</dbReference>
<dbReference type="RefSeq" id="WP_007955834.1">
    <property type="nucleotide sequence ID" value="NZ_CP010978.1"/>
</dbReference>
<keyword evidence="6 10" id="KW-0812">Transmembrane</keyword>
<dbReference type="KEGG" id="pft:JBW_01083"/>
<feature type="transmembrane region" description="Helical" evidence="10">
    <location>
        <begin position="18"/>
        <end position="39"/>
    </location>
</feature>
<feature type="transmembrane region" description="Helical" evidence="10">
    <location>
        <begin position="193"/>
        <end position="211"/>
    </location>
</feature>
<evidence type="ECO:0000256" key="9">
    <source>
        <dbReference type="ARBA" id="ARBA00023251"/>
    </source>
</evidence>
<keyword evidence="4" id="KW-0813">Transport</keyword>
<feature type="transmembrane region" description="Helical" evidence="10">
    <location>
        <begin position="270"/>
        <end position="291"/>
    </location>
</feature>
<keyword evidence="7 10" id="KW-1133">Transmembrane helix</keyword>
<evidence type="ECO:0000256" key="5">
    <source>
        <dbReference type="ARBA" id="ARBA00022475"/>
    </source>
</evidence>
<reference evidence="11 12" key="1">
    <citation type="journal article" date="2015" name="Genome Announc.">
        <title>Complete Genome Sequence of Pelosinus fermentans JBW45, a Member of a Remarkably Competitive Group of Negativicutes in the Firmicutes Phylum.</title>
        <authorList>
            <person name="De Leon K.B."/>
            <person name="Utturkar S.M."/>
            <person name="Camilleri L.B."/>
            <person name="Elias D.A."/>
            <person name="Arkin A.P."/>
            <person name="Fields M.W."/>
            <person name="Brown S.D."/>
            <person name="Wall J.D."/>
        </authorList>
    </citation>
    <scope>NUCLEOTIDE SEQUENCE [LARGE SCALE GENOMIC DNA]</scope>
    <source>
        <strain evidence="11 12">JBW45</strain>
    </source>
</reference>
<dbReference type="InterPro" id="IPR002528">
    <property type="entry name" value="MATE_fam"/>
</dbReference>
<dbReference type="NCBIfam" id="TIGR00797">
    <property type="entry name" value="matE"/>
    <property type="match status" value="1"/>
</dbReference>
<evidence type="ECO:0000313" key="12">
    <source>
        <dbReference type="Proteomes" id="UP000005361"/>
    </source>
</evidence>
<dbReference type="InterPro" id="IPR051327">
    <property type="entry name" value="MATE_MepA_subfamily"/>
</dbReference>
<keyword evidence="8 10" id="KW-0472">Membrane</keyword>
<organism evidence="11 12">
    <name type="scientific">Pelosinus fermentans JBW45</name>
    <dbReference type="NCBI Taxonomy" id="1192197"/>
    <lineage>
        <taxon>Bacteria</taxon>
        <taxon>Bacillati</taxon>
        <taxon>Bacillota</taxon>
        <taxon>Negativicutes</taxon>
        <taxon>Selenomonadales</taxon>
        <taxon>Sporomusaceae</taxon>
        <taxon>Pelosinus</taxon>
    </lineage>
</organism>
<dbReference type="OrthoDB" id="9811110at2"/>
<keyword evidence="5" id="KW-1003">Cell membrane</keyword>